<dbReference type="EMBL" id="PTIX01000001">
    <property type="protein sequence ID" value="PPK70942.1"/>
    <property type="molecule type" value="Genomic_DNA"/>
</dbReference>
<protein>
    <submittedName>
        <fullName evidence="1">Uncharacterized protein</fullName>
    </submittedName>
</protein>
<gene>
    <name evidence="1" type="ORF">CLV40_101128</name>
</gene>
<reference evidence="1 2" key="1">
    <citation type="submission" date="2018-02" db="EMBL/GenBank/DDBJ databases">
        <title>Genomic Encyclopedia of Archaeal and Bacterial Type Strains, Phase II (KMG-II): from individual species to whole genera.</title>
        <authorList>
            <person name="Goeker M."/>
        </authorList>
    </citation>
    <scope>NUCLEOTIDE SEQUENCE [LARGE SCALE GENOMIC DNA]</scope>
    <source>
        <strain evidence="1 2">YU 961-1</strain>
    </source>
</reference>
<accession>A0A2S6H0B5</accession>
<name>A0A2S6H0B5_9PSEU</name>
<sequence>MISEPDPAPTAHERFPAEFRELAGPSFPGFLIFVPRTG</sequence>
<proteinExistence type="predicted"/>
<organism evidence="1 2">
    <name type="scientific">Actinokineospora auranticolor</name>
    <dbReference type="NCBI Taxonomy" id="155976"/>
    <lineage>
        <taxon>Bacteria</taxon>
        <taxon>Bacillati</taxon>
        <taxon>Actinomycetota</taxon>
        <taxon>Actinomycetes</taxon>
        <taxon>Pseudonocardiales</taxon>
        <taxon>Pseudonocardiaceae</taxon>
        <taxon>Actinokineospora</taxon>
    </lineage>
</organism>
<keyword evidence="2" id="KW-1185">Reference proteome</keyword>
<evidence type="ECO:0000313" key="2">
    <source>
        <dbReference type="Proteomes" id="UP000239203"/>
    </source>
</evidence>
<comment type="caution">
    <text evidence="1">The sequence shown here is derived from an EMBL/GenBank/DDBJ whole genome shotgun (WGS) entry which is preliminary data.</text>
</comment>
<evidence type="ECO:0000313" key="1">
    <source>
        <dbReference type="EMBL" id="PPK70942.1"/>
    </source>
</evidence>
<dbReference type="AlphaFoldDB" id="A0A2S6H0B5"/>
<dbReference type="Proteomes" id="UP000239203">
    <property type="component" value="Unassembled WGS sequence"/>
</dbReference>